<keyword evidence="3" id="KW-1185">Reference proteome</keyword>
<dbReference type="EMBL" id="WKKF01000003">
    <property type="protein sequence ID" value="MRX54970.1"/>
    <property type="molecule type" value="Genomic_DNA"/>
</dbReference>
<evidence type="ECO:0000313" key="3">
    <source>
        <dbReference type="Proteomes" id="UP000441585"/>
    </source>
</evidence>
<dbReference type="Proteomes" id="UP000441585">
    <property type="component" value="Unassembled WGS sequence"/>
</dbReference>
<organism evidence="2 3">
    <name type="scientific">Metabacillus idriensis</name>
    <dbReference type="NCBI Taxonomy" id="324768"/>
    <lineage>
        <taxon>Bacteria</taxon>
        <taxon>Bacillati</taxon>
        <taxon>Bacillota</taxon>
        <taxon>Bacilli</taxon>
        <taxon>Bacillales</taxon>
        <taxon>Bacillaceae</taxon>
        <taxon>Metabacillus</taxon>
    </lineage>
</organism>
<keyword evidence="1" id="KW-1133">Transmembrane helix</keyword>
<feature type="transmembrane region" description="Helical" evidence="1">
    <location>
        <begin position="37"/>
        <end position="59"/>
    </location>
</feature>
<dbReference type="AlphaFoldDB" id="A0A6I2M9U4"/>
<gene>
    <name evidence="2" type="ORF">GJU41_13385</name>
</gene>
<comment type="caution">
    <text evidence="2">The sequence shown here is derived from an EMBL/GenBank/DDBJ whole genome shotgun (WGS) entry which is preliminary data.</text>
</comment>
<proteinExistence type="predicted"/>
<evidence type="ECO:0000313" key="2">
    <source>
        <dbReference type="EMBL" id="MRX54970.1"/>
    </source>
</evidence>
<evidence type="ECO:0000256" key="1">
    <source>
        <dbReference type="SAM" id="Phobius"/>
    </source>
</evidence>
<feature type="transmembrane region" description="Helical" evidence="1">
    <location>
        <begin position="7"/>
        <end position="31"/>
    </location>
</feature>
<keyword evidence="1" id="KW-0812">Transmembrane</keyword>
<accession>A0A6I2M9U4</accession>
<dbReference type="RefSeq" id="WP_154318927.1">
    <property type="nucleotide sequence ID" value="NZ_CAJGAA010000004.1"/>
</dbReference>
<keyword evidence="1" id="KW-0472">Membrane</keyword>
<protein>
    <submittedName>
        <fullName evidence="2">Uncharacterized protein</fullName>
    </submittedName>
</protein>
<name>A0A6I2M9U4_9BACI</name>
<reference evidence="2 3" key="1">
    <citation type="submission" date="2019-11" db="EMBL/GenBank/DDBJ databases">
        <title>Bacillus idriensis genome.</title>
        <authorList>
            <person name="Konopka E.N."/>
            <person name="Newman J.D."/>
        </authorList>
    </citation>
    <scope>NUCLEOTIDE SEQUENCE [LARGE SCALE GENOMIC DNA]</scope>
    <source>
        <strain evidence="2 3">DSM 19097</strain>
    </source>
</reference>
<sequence length="149" mass="16935">MGNQEIFLYYLILILGVLFVLGAMFIFSAMYSNKDYSILNVGKSLGIFLLGVLFLAITLPSIKYMVLKEYDVVAGKCVIDIDSSARSSEASFRILDSDEIFTFRDIPALDAYGKSIPYYCEVTVTKDHMFEISYKIYDVKTRKLIITNQ</sequence>